<evidence type="ECO:0000256" key="4">
    <source>
        <dbReference type="ARBA" id="ARBA00017446"/>
    </source>
</evidence>
<feature type="binding site" evidence="12">
    <location>
        <position position="174"/>
    </location>
    <ligand>
        <name>Mg(2+)</name>
        <dbReference type="ChEBI" id="CHEBI:18420"/>
    </ligand>
</feature>
<feature type="binding site" evidence="11">
    <location>
        <position position="249"/>
    </location>
    <ligand>
        <name>substrate</name>
    </ligand>
</feature>
<feature type="binding site" evidence="11">
    <location>
        <begin position="213"/>
        <end position="214"/>
    </location>
    <ligand>
        <name>substrate</name>
    </ligand>
</feature>
<proteinExistence type="inferred from homology"/>
<comment type="catalytic activity">
    <reaction evidence="1">
        <text>(2S,3R)-3-hydroxybutane-1,2,3-tricarboxylate = pyruvate + succinate</text>
        <dbReference type="Rhea" id="RHEA:16809"/>
        <dbReference type="ChEBI" id="CHEBI:15361"/>
        <dbReference type="ChEBI" id="CHEBI:30031"/>
        <dbReference type="ChEBI" id="CHEBI:57429"/>
        <dbReference type="EC" id="4.1.3.30"/>
    </reaction>
</comment>
<dbReference type="InterPro" id="IPR015813">
    <property type="entry name" value="Pyrv/PenolPyrv_kinase-like_dom"/>
</dbReference>
<dbReference type="GO" id="GO:0006099">
    <property type="term" value="P:tricarboxylic acid cycle"/>
    <property type="evidence" value="ECO:0007669"/>
    <property type="project" value="UniProtKB-KW"/>
</dbReference>
<feature type="binding site" evidence="11">
    <location>
        <position position="463"/>
    </location>
    <ligand>
        <name>substrate</name>
    </ligand>
</feature>
<evidence type="ECO:0000313" key="14">
    <source>
        <dbReference type="Proteomes" id="UP000193685"/>
    </source>
</evidence>
<dbReference type="GO" id="GO:0004451">
    <property type="term" value="F:isocitrate lyase activity"/>
    <property type="evidence" value="ECO:0007669"/>
    <property type="project" value="UniProtKB-EC"/>
</dbReference>
<reference evidence="13 14" key="1">
    <citation type="submission" date="2016-07" db="EMBL/GenBank/DDBJ databases">
        <title>Pervasive Adenine N6-methylation of Active Genes in Fungi.</title>
        <authorList>
            <consortium name="DOE Joint Genome Institute"/>
            <person name="Mondo S.J."/>
            <person name="Dannebaum R.O."/>
            <person name="Kuo R.C."/>
            <person name="Labutti K."/>
            <person name="Haridas S."/>
            <person name="Kuo A."/>
            <person name="Salamov A."/>
            <person name="Ahrendt S.R."/>
            <person name="Lipzen A."/>
            <person name="Sullivan W."/>
            <person name="Andreopoulos W.B."/>
            <person name="Clum A."/>
            <person name="Lindquist E."/>
            <person name="Daum C."/>
            <person name="Ramamoorthy G.K."/>
            <person name="Gryganskyi A."/>
            <person name="Culley D."/>
            <person name="Magnuson J.K."/>
            <person name="James T.Y."/>
            <person name="O'Malley M.A."/>
            <person name="Stajich J.E."/>
            <person name="Spatafora J.W."/>
            <person name="Visel A."/>
            <person name="Grigoriev I.V."/>
        </authorList>
    </citation>
    <scope>NUCLEOTIDE SEQUENCE [LARGE SCALE GENOMIC DNA]</scope>
    <source>
        <strain evidence="13 14">12-1054</strain>
    </source>
</reference>
<dbReference type="AlphaFoldDB" id="A0A1Y2EZH0"/>
<comment type="pathway">
    <text evidence="2">Carbohydrate metabolism; glyoxylate cycle; (S)-malate from isocitrate: step 1/2.</text>
</comment>
<dbReference type="GO" id="GO:0046872">
    <property type="term" value="F:metal ion binding"/>
    <property type="evidence" value="ECO:0007669"/>
    <property type="project" value="UniProtKB-KW"/>
</dbReference>
<evidence type="ECO:0000256" key="8">
    <source>
        <dbReference type="ARBA" id="ARBA00023531"/>
    </source>
</evidence>
<keyword evidence="7 9" id="KW-0456">Lyase</keyword>
<dbReference type="PROSITE" id="PS00161">
    <property type="entry name" value="ISOCITRATE_LYASE"/>
    <property type="match status" value="1"/>
</dbReference>
<feature type="binding site" evidence="11">
    <location>
        <begin position="103"/>
        <end position="105"/>
    </location>
    <ligand>
        <name>substrate</name>
    </ligand>
</feature>
<protein>
    <recommendedName>
        <fullName evidence="4 9">Isocitrate lyase</fullName>
    </recommendedName>
</protein>
<evidence type="ECO:0000256" key="11">
    <source>
        <dbReference type="PIRSR" id="PIRSR001362-2"/>
    </source>
</evidence>
<dbReference type="PIRSF" id="PIRSF001362">
    <property type="entry name" value="Isocit_lyase"/>
    <property type="match status" value="1"/>
</dbReference>
<sequence>MPYSKIDVQAEKADQQAQVQQLNQWWASPRYAGITRPYSAEEIASKRGSLLGRQVPAANKLSEKLFNLLVEHDKKKTCSRTFGALDPIHVAQMAKYVDSIYVSGWQCSSTASTSNEPGPDIADYPMDTVPNKVEHLFMAQLFHDRKQREDRFSKTEQERANLKYIDFLRPIIADGDTGHGGLTAVMKLTKMMIERGAAGIHFEDQAPGTKKCGHLAGKVLVPTQEHINRLVAARAMADLLGSSTVIVARTDAEAATFISTNIDQRDHKNILGVTTPGLKPLATLMYEGELAGKRASQLEELENNWMKQANIMLFDEAVIATIKKSVVSGQDAAIAKYLEQTKGKSNTEARAIAQTITGVDIFFDWDSCRSREGYYRYQGGTQACVERAIAYAPYAELLWMETKNAGYEQAHEFATGVKAVWPKQWLAYNLSPSFNWSTNLPSDKIATFIEDIAKLGFVWQFITLAGLHSSALGIDTFAAGYEKQGMKAYVEMIQEPERVHGVEVLTHQKWSGAEYMDHLQGLVTGGVNSTSAMGAGVTESQFATDPKAKI</sequence>
<keyword evidence="6" id="KW-0816">Tricarboxylic acid cycle</keyword>
<keyword evidence="5" id="KW-0329">Glyoxylate bypass</keyword>
<dbReference type="OMA" id="YVSGWQV"/>
<dbReference type="GO" id="GO:0046421">
    <property type="term" value="F:methylisocitrate lyase activity"/>
    <property type="evidence" value="ECO:0007669"/>
    <property type="project" value="UniProtKB-EC"/>
</dbReference>
<dbReference type="PANTHER" id="PTHR21631">
    <property type="entry name" value="ISOCITRATE LYASE/MALATE SYNTHASE"/>
    <property type="match status" value="1"/>
</dbReference>
<evidence type="ECO:0000256" key="12">
    <source>
        <dbReference type="PIRSR" id="PIRSR001362-3"/>
    </source>
</evidence>
<organism evidence="13 14">
    <name type="scientific">Protomyces lactucae-debilis</name>
    <dbReference type="NCBI Taxonomy" id="2754530"/>
    <lineage>
        <taxon>Eukaryota</taxon>
        <taxon>Fungi</taxon>
        <taxon>Dikarya</taxon>
        <taxon>Ascomycota</taxon>
        <taxon>Taphrinomycotina</taxon>
        <taxon>Taphrinomycetes</taxon>
        <taxon>Taphrinales</taxon>
        <taxon>Protomycetaceae</taxon>
        <taxon>Protomyces</taxon>
    </lineage>
</organism>
<dbReference type="InterPro" id="IPR040442">
    <property type="entry name" value="Pyrv_kinase-like_dom_sf"/>
</dbReference>
<keyword evidence="12" id="KW-0479">Metal-binding</keyword>
<feature type="binding site" evidence="11">
    <location>
        <begin position="429"/>
        <end position="433"/>
    </location>
    <ligand>
        <name>substrate</name>
    </ligand>
</feature>
<evidence type="ECO:0000256" key="5">
    <source>
        <dbReference type="ARBA" id="ARBA00022435"/>
    </source>
</evidence>
<comment type="similarity">
    <text evidence="3 9">Belongs to the isocitrate lyase/PEP mutase superfamily. Isocitrate lyase family.</text>
</comment>
<dbReference type="FunFam" id="1.10.10.850:FF:000001">
    <property type="entry name" value="Isocitrate lyase"/>
    <property type="match status" value="1"/>
</dbReference>
<dbReference type="GeneID" id="63788177"/>
<evidence type="ECO:0000256" key="1">
    <source>
        <dbReference type="ARBA" id="ARBA00001050"/>
    </source>
</evidence>
<dbReference type="CDD" id="cd00377">
    <property type="entry name" value="ICL_PEPM"/>
    <property type="match status" value="1"/>
</dbReference>
<evidence type="ECO:0000256" key="7">
    <source>
        <dbReference type="ARBA" id="ARBA00023239"/>
    </source>
</evidence>
<dbReference type="NCBIfam" id="TIGR01346">
    <property type="entry name" value="isocit_lyase"/>
    <property type="match status" value="1"/>
</dbReference>
<dbReference type="Gene3D" id="3.20.20.60">
    <property type="entry name" value="Phosphoenolpyruvate-binding domains"/>
    <property type="match status" value="1"/>
</dbReference>
<comment type="cofactor">
    <cofactor evidence="12">
        <name>Mg(2+)</name>
        <dbReference type="ChEBI" id="CHEBI:18420"/>
    </cofactor>
    <text evidence="12">Can also use Mn(2+) ion.</text>
</comment>
<dbReference type="PANTHER" id="PTHR21631:SF3">
    <property type="entry name" value="BIFUNCTIONAL GLYOXYLATE CYCLE PROTEIN"/>
    <property type="match status" value="1"/>
</dbReference>
<comment type="caution">
    <text evidence="13">The sequence shown here is derived from an EMBL/GenBank/DDBJ whole genome shotgun (WGS) entry which is preliminary data.</text>
</comment>
<dbReference type="OrthoDB" id="4078635at2759"/>
<dbReference type="EMBL" id="MCFI01000021">
    <property type="protein sequence ID" value="ORY77031.1"/>
    <property type="molecule type" value="Genomic_DNA"/>
</dbReference>
<dbReference type="SUPFAM" id="SSF51621">
    <property type="entry name" value="Phosphoenolpyruvate/pyruvate domain"/>
    <property type="match status" value="1"/>
</dbReference>
<dbReference type="RefSeq" id="XP_040722871.1">
    <property type="nucleotide sequence ID" value="XM_040871578.1"/>
</dbReference>
<name>A0A1Y2EZH0_PROLT</name>
<evidence type="ECO:0000256" key="10">
    <source>
        <dbReference type="PIRSR" id="PIRSR001362-1"/>
    </source>
</evidence>
<gene>
    <name evidence="13" type="ORF">BCR37DRAFT_395112</name>
</gene>
<dbReference type="Pfam" id="PF00463">
    <property type="entry name" value="ICL"/>
    <property type="match status" value="1"/>
</dbReference>
<dbReference type="Gene3D" id="1.10.10.850">
    <property type="match status" value="1"/>
</dbReference>
<dbReference type="GO" id="GO:0006097">
    <property type="term" value="P:glyoxylate cycle"/>
    <property type="evidence" value="ECO:0007669"/>
    <property type="project" value="UniProtKB-KW"/>
</dbReference>
<evidence type="ECO:0000256" key="6">
    <source>
        <dbReference type="ARBA" id="ARBA00022532"/>
    </source>
</evidence>
<dbReference type="InterPro" id="IPR018523">
    <property type="entry name" value="Isocitrate_lyase_ph_CS"/>
</dbReference>
<accession>A0A1Y2EZH0</accession>
<evidence type="ECO:0000256" key="9">
    <source>
        <dbReference type="PIRNR" id="PIRNR001362"/>
    </source>
</evidence>
<feature type="active site" description="Proton acceptor" evidence="10">
    <location>
        <position position="212"/>
    </location>
</feature>
<comment type="catalytic activity">
    <reaction evidence="8">
        <text>D-threo-isocitrate = glyoxylate + succinate</text>
        <dbReference type="Rhea" id="RHEA:13245"/>
        <dbReference type="ChEBI" id="CHEBI:15562"/>
        <dbReference type="ChEBI" id="CHEBI:30031"/>
        <dbReference type="ChEBI" id="CHEBI:36655"/>
        <dbReference type="EC" id="4.1.3.1"/>
    </reaction>
</comment>
<keyword evidence="14" id="KW-1185">Reference proteome</keyword>
<evidence type="ECO:0000256" key="2">
    <source>
        <dbReference type="ARBA" id="ARBA00004793"/>
    </source>
</evidence>
<evidence type="ECO:0000256" key="3">
    <source>
        <dbReference type="ARBA" id="ARBA00005704"/>
    </source>
</evidence>
<keyword evidence="12" id="KW-0460">Magnesium</keyword>
<dbReference type="STRING" id="56484.A0A1Y2EZH0"/>
<dbReference type="InterPro" id="IPR039556">
    <property type="entry name" value="ICL/PEPM"/>
</dbReference>
<dbReference type="Proteomes" id="UP000193685">
    <property type="component" value="Unassembled WGS sequence"/>
</dbReference>
<dbReference type="InterPro" id="IPR006254">
    <property type="entry name" value="Isocitrate_lyase"/>
</dbReference>
<evidence type="ECO:0000313" key="13">
    <source>
        <dbReference type="EMBL" id="ORY77031.1"/>
    </source>
</evidence>